<proteinExistence type="predicted"/>
<dbReference type="EMBL" id="FNBI01000005">
    <property type="protein sequence ID" value="SDF72825.1"/>
    <property type="molecule type" value="Genomic_DNA"/>
</dbReference>
<evidence type="ECO:0000313" key="2">
    <source>
        <dbReference type="EMBL" id="MWC43217.1"/>
    </source>
</evidence>
<evidence type="ECO:0000313" key="3">
    <source>
        <dbReference type="EMBL" id="SDF72825.1"/>
    </source>
</evidence>
<reference evidence="2 5" key="2">
    <citation type="submission" date="2019-12" db="EMBL/GenBank/DDBJ databases">
        <authorList>
            <person name="Zheng J."/>
        </authorList>
    </citation>
    <scope>NUCLEOTIDE SEQUENCE [LARGE SCALE GENOMIC DNA]</scope>
    <source>
        <strain evidence="2 5">DSM 27347</strain>
    </source>
</reference>
<sequence length="216" mass="22741">MIPTITVLLAAAMPLTPVAPIKPSATGMSPLRMDVAGVRLGMPIEQARTALASAKYACKPFGNEADFAARVAAEVKDRTRARGPVPYTTGTMQFDCRGPGGEGLTIHFAQVQSGSIVDDFSLHIDGRTVDLPALRRQLAAKYGRPMAGSELRGSWCDAGYRCGESIVFSEGPTVIIDTSDAVMINATRGTRAEKADDAAVMAAADRLVPKKTGAAF</sequence>
<dbReference type="Proteomes" id="UP000436801">
    <property type="component" value="Unassembled WGS sequence"/>
</dbReference>
<keyword evidence="4" id="KW-1185">Reference proteome</keyword>
<feature type="chain" id="PRO_5036019187" description="DUF3617 family protein" evidence="1">
    <location>
        <begin position="20"/>
        <end position="216"/>
    </location>
</feature>
<accession>A0A1G7NFG4</accession>
<dbReference type="OrthoDB" id="7582644at2"/>
<evidence type="ECO:0000256" key="1">
    <source>
        <dbReference type="SAM" id="SignalP"/>
    </source>
</evidence>
<organism evidence="3 4">
    <name type="scientific">Sphingomonas carotinifaciens</name>
    <dbReference type="NCBI Taxonomy" id="1166323"/>
    <lineage>
        <taxon>Bacteria</taxon>
        <taxon>Pseudomonadati</taxon>
        <taxon>Pseudomonadota</taxon>
        <taxon>Alphaproteobacteria</taxon>
        <taxon>Sphingomonadales</taxon>
        <taxon>Sphingomonadaceae</taxon>
        <taxon>Sphingomonas</taxon>
    </lineage>
</organism>
<dbReference type="EMBL" id="WSUT01000005">
    <property type="protein sequence ID" value="MWC43217.1"/>
    <property type="molecule type" value="Genomic_DNA"/>
</dbReference>
<protein>
    <recommendedName>
        <fullName evidence="6">DUF3617 family protein</fullName>
    </recommendedName>
</protein>
<evidence type="ECO:0000313" key="5">
    <source>
        <dbReference type="Proteomes" id="UP000436801"/>
    </source>
</evidence>
<evidence type="ECO:0000313" key="4">
    <source>
        <dbReference type="Proteomes" id="UP000323502"/>
    </source>
</evidence>
<gene>
    <name evidence="2" type="ORF">GQR91_06010</name>
    <name evidence="3" type="ORF">SAMN05216557_105149</name>
</gene>
<keyword evidence="1" id="KW-0732">Signal</keyword>
<dbReference type="AlphaFoldDB" id="A0A1G7NFG4"/>
<dbReference type="RefSeq" id="WP_149682744.1">
    <property type="nucleotide sequence ID" value="NZ_FNBI01000005.1"/>
</dbReference>
<evidence type="ECO:0008006" key="6">
    <source>
        <dbReference type="Google" id="ProtNLM"/>
    </source>
</evidence>
<reference evidence="3 4" key="1">
    <citation type="submission" date="2016-10" db="EMBL/GenBank/DDBJ databases">
        <authorList>
            <person name="Varghese N."/>
            <person name="Submissions S."/>
        </authorList>
    </citation>
    <scope>NUCLEOTIDE SEQUENCE [LARGE SCALE GENOMIC DNA]</scope>
    <source>
        <strain evidence="3 4">S7-754</strain>
    </source>
</reference>
<dbReference type="Proteomes" id="UP000323502">
    <property type="component" value="Unassembled WGS sequence"/>
</dbReference>
<feature type="signal peptide" evidence="1">
    <location>
        <begin position="1"/>
        <end position="19"/>
    </location>
</feature>
<name>A0A1G7NFG4_9SPHN</name>